<keyword evidence="2" id="KW-1185">Reference proteome</keyword>
<organism evidence="1 2">
    <name type="scientific">Pangasianodon gigas</name>
    <name type="common">Mekong giant catfish</name>
    <name type="synonym">Pangasius gigas</name>
    <dbReference type="NCBI Taxonomy" id="30993"/>
    <lineage>
        <taxon>Eukaryota</taxon>
        <taxon>Metazoa</taxon>
        <taxon>Chordata</taxon>
        <taxon>Craniata</taxon>
        <taxon>Vertebrata</taxon>
        <taxon>Euteleostomi</taxon>
        <taxon>Actinopterygii</taxon>
        <taxon>Neopterygii</taxon>
        <taxon>Teleostei</taxon>
        <taxon>Ostariophysi</taxon>
        <taxon>Siluriformes</taxon>
        <taxon>Pangasiidae</taxon>
        <taxon>Pangasianodon</taxon>
    </lineage>
</organism>
<evidence type="ECO:0000313" key="1">
    <source>
        <dbReference type="EMBL" id="MCI4386403.1"/>
    </source>
</evidence>
<sequence>MCSCSDEAFNPVCGSDGVEFRSPCHAGCKTGIEKLEPTESNHSSTTIQNYTDCACVGPGGSQGYAVPGTCGNGCFHLLIPFMVLSSLTCFLASLSQTPSFMMILRTVTPEDKSFALGIQFMLFRVLAFLPAPVLYGSAIDSTCILWGKKCNKNTSCQYYNLDFFRQRFLGLQIFFVFGGLVFFFLSFLVLKRADSAERMKLEQMKSSAASEKQDMKDSKKFLIYSNAQNDKLM</sequence>
<name>A0ACC5X5U1_PANGG</name>
<comment type="caution">
    <text evidence="1">The sequence shown here is derived from an EMBL/GenBank/DDBJ whole genome shotgun (WGS) entry which is preliminary data.</text>
</comment>
<dbReference type="EMBL" id="CM040468">
    <property type="protein sequence ID" value="MCI4386403.1"/>
    <property type="molecule type" value="Genomic_DNA"/>
</dbReference>
<accession>A0ACC5X5U1</accession>
<reference evidence="1 2" key="1">
    <citation type="journal article" date="2022" name="bioRxiv">
        <title>An ancient truncated duplication of the anti-Mullerian hormone receptor type 2 gene is a potential conserved master sex determinant in the Pangasiidae catfish family.</title>
        <authorList>
            <person name="Wen M."/>
            <person name="Pan Q."/>
            <person name="Jouanno E."/>
            <person name="Montfort J."/>
            <person name="Zahm M."/>
            <person name="Cabau C."/>
            <person name="Klopp C."/>
            <person name="Iampietro C."/>
            <person name="Roques C."/>
            <person name="Bouchez O."/>
            <person name="Castinel A."/>
            <person name="Donnadieu C."/>
            <person name="Parrinello H."/>
            <person name="Poncet C."/>
            <person name="Belmonte E."/>
            <person name="Gautier V."/>
            <person name="Avarre J.-C."/>
            <person name="Dugue R."/>
            <person name="Gustiano R."/>
            <person name="Ha T.T.T."/>
            <person name="Campet M."/>
            <person name="Sriphairoj K."/>
            <person name="Ribolli J."/>
            <person name="de Almeida F.L."/>
            <person name="Desvignes T."/>
            <person name="Postlethwait J.H."/>
            <person name="Bucao C.F."/>
            <person name="Robinson-Rechavi M."/>
            <person name="Bobe J."/>
            <person name="Herpin A."/>
            <person name="Guiguen Y."/>
        </authorList>
    </citation>
    <scope>NUCLEOTIDE SEQUENCE [LARGE SCALE GENOMIC DNA]</scope>
    <source>
        <strain evidence="1">YG-Dec2019</strain>
    </source>
</reference>
<evidence type="ECO:0000313" key="2">
    <source>
        <dbReference type="Proteomes" id="UP000829447"/>
    </source>
</evidence>
<dbReference type="Proteomes" id="UP000829447">
    <property type="component" value="Linkage Group LG15"/>
</dbReference>
<proteinExistence type="predicted"/>
<gene>
    <name evidence="1" type="ORF">PGIGA_G00061810</name>
</gene>
<protein>
    <submittedName>
        <fullName evidence="1">Uncharacterized protein</fullName>
    </submittedName>
</protein>